<dbReference type="EMBL" id="KL873347">
    <property type="protein sequence ID" value="KGL98414.1"/>
    <property type="molecule type" value="Genomic_DNA"/>
</dbReference>
<organism evidence="2 3">
    <name type="scientific">Charadrius vociferus</name>
    <name type="common">Killdeer</name>
    <name type="synonym">Aegialitis vocifera</name>
    <dbReference type="NCBI Taxonomy" id="50402"/>
    <lineage>
        <taxon>Eukaryota</taxon>
        <taxon>Metazoa</taxon>
        <taxon>Chordata</taxon>
        <taxon>Craniata</taxon>
        <taxon>Vertebrata</taxon>
        <taxon>Euteleostomi</taxon>
        <taxon>Archelosauria</taxon>
        <taxon>Archosauria</taxon>
        <taxon>Dinosauria</taxon>
        <taxon>Saurischia</taxon>
        <taxon>Theropoda</taxon>
        <taxon>Coelurosauria</taxon>
        <taxon>Aves</taxon>
        <taxon>Neognathae</taxon>
        <taxon>Neoaves</taxon>
        <taxon>Charadriiformes</taxon>
        <taxon>Charadriidae</taxon>
        <taxon>Charadrius</taxon>
    </lineage>
</organism>
<accession>A0A0A0AV30</accession>
<dbReference type="Proteomes" id="UP000053858">
    <property type="component" value="Unassembled WGS sequence"/>
</dbReference>
<proteinExistence type="predicted"/>
<gene>
    <name evidence="2" type="ORF">N301_14984</name>
</gene>
<keyword evidence="3" id="KW-1185">Reference proteome</keyword>
<evidence type="ECO:0000256" key="1">
    <source>
        <dbReference type="SAM" id="MobiDB-lite"/>
    </source>
</evidence>
<evidence type="ECO:0000313" key="3">
    <source>
        <dbReference type="Proteomes" id="UP000053858"/>
    </source>
</evidence>
<dbReference type="AlphaFoldDB" id="A0A0A0AV30"/>
<feature type="non-terminal residue" evidence="2">
    <location>
        <position position="1"/>
    </location>
</feature>
<feature type="non-terminal residue" evidence="2">
    <location>
        <position position="111"/>
    </location>
</feature>
<sequence length="111" mass="10599">LLSSTMFRGLGGSFPGTLPAALAGLTSVATVAAGNAGEVTAGRVDGHSVTAEDAANGSGGGRAHNGVLREGAEDGSGQGHHHGGGLDDNGGVLALPDTGLIAAVGQWGWAT</sequence>
<feature type="region of interest" description="Disordered" evidence="1">
    <location>
        <begin position="50"/>
        <end position="89"/>
    </location>
</feature>
<protein>
    <submittedName>
        <fullName evidence="2">Uncharacterized protein</fullName>
    </submittedName>
</protein>
<evidence type="ECO:0000313" key="2">
    <source>
        <dbReference type="EMBL" id="KGL98414.1"/>
    </source>
</evidence>
<name>A0A0A0AV30_CHAVO</name>
<reference evidence="3" key="1">
    <citation type="journal article" date="2014" name="Science">
        <title>Comparative genomics reveals insights into avian genome evolution and adaptation.</title>
        <authorList>
            <consortium name="Avian Genome Consortium"/>
            <person name="Zhang G."/>
            <person name="Li C."/>
            <person name="Li Q."/>
            <person name="Li B."/>
            <person name="Larkin D.M."/>
            <person name="Lee C."/>
            <person name="Storz J.F."/>
            <person name="Antunes A."/>
            <person name="Greenwold M.J."/>
            <person name="Meredith R.W."/>
            <person name="Odeen A."/>
            <person name="Cui J."/>
            <person name="Zhou Q."/>
            <person name="Xu L."/>
            <person name="Pan H."/>
            <person name="Wang Z."/>
            <person name="Jin L."/>
            <person name="Zhang P."/>
            <person name="Hu H."/>
            <person name="Yang W."/>
            <person name="Hu J."/>
            <person name="Xiao J."/>
            <person name="Yang Z."/>
            <person name="Liu Y."/>
            <person name="Xie Q."/>
            <person name="Yu H."/>
            <person name="Lian J."/>
            <person name="Wen P."/>
            <person name="Zhang F."/>
            <person name="Li H."/>
            <person name="Zeng Y."/>
            <person name="Xiong Z."/>
            <person name="Liu S."/>
            <person name="Zhou L."/>
            <person name="Huang Z."/>
            <person name="An N."/>
            <person name="Wang J."/>
            <person name="Zheng Q."/>
            <person name="Xiong Y."/>
            <person name="Wang G."/>
            <person name="Wang B."/>
            <person name="Wang J."/>
            <person name="Fan Y."/>
            <person name="da Fonseca R.R."/>
            <person name="Alfaro-Nunez A."/>
            <person name="Schubert M."/>
            <person name="Orlando L."/>
            <person name="Mourier T."/>
            <person name="Howard J.T."/>
            <person name="Ganapathy G."/>
            <person name="Pfenning A."/>
            <person name="Whitney O."/>
            <person name="Rivas M.V."/>
            <person name="Hara E."/>
            <person name="Smith J."/>
            <person name="Farre M."/>
            <person name="Narayan J."/>
            <person name="Slavov G."/>
            <person name="Romanov M.N."/>
            <person name="Borges R."/>
            <person name="Machado J.P."/>
            <person name="Khan I."/>
            <person name="Springer M.S."/>
            <person name="Gatesy J."/>
            <person name="Hoffmann F.G."/>
            <person name="Opazo J.C."/>
            <person name="Hastad O."/>
            <person name="Sawyer R.H."/>
            <person name="Kim H."/>
            <person name="Kim K.W."/>
            <person name="Kim H.J."/>
            <person name="Cho S."/>
            <person name="Li N."/>
            <person name="Huang Y."/>
            <person name="Bruford M.W."/>
            <person name="Zhan X."/>
            <person name="Dixon A."/>
            <person name="Bertelsen M.F."/>
            <person name="Derryberry E."/>
            <person name="Warren W."/>
            <person name="Wilson R.K."/>
            <person name="Li S."/>
            <person name="Ray D.A."/>
            <person name="Green R.E."/>
            <person name="O'Brien S.J."/>
            <person name="Griffin D."/>
            <person name="Johnson W.E."/>
            <person name="Haussler D."/>
            <person name="Ryder O.A."/>
            <person name="Willerslev E."/>
            <person name="Graves G.R."/>
            <person name="Alstrom P."/>
            <person name="Fjeldsa J."/>
            <person name="Mindell D.P."/>
            <person name="Edwards S.V."/>
            <person name="Braun E.L."/>
            <person name="Rahbek C."/>
            <person name="Burt D.W."/>
            <person name="Houde P."/>
            <person name="Zhang Y."/>
            <person name="Yang H."/>
            <person name="Wang J."/>
            <person name="Jarvis E.D."/>
            <person name="Gilbert M.T."/>
            <person name="Wang J."/>
        </authorList>
    </citation>
    <scope>NUCLEOTIDE SEQUENCE [LARGE SCALE GENOMIC DNA]</scope>
</reference>